<feature type="transmembrane region" description="Helical" evidence="1">
    <location>
        <begin position="17"/>
        <end position="37"/>
    </location>
</feature>
<dbReference type="STRING" id="1499966.U14_01625"/>
<evidence type="ECO:0000256" key="1">
    <source>
        <dbReference type="SAM" id="Phobius"/>
    </source>
</evidence>
<keyword evidence="3" id="KW-1185">Reference proteome</keyword>
<dbReference type="HOGENOM" id="CLU_1270222_0_0_0"/>
<reference evidence="2" key="1">
    <citation type="journal article" date="2015" name="PeerJ">
        <title>First genomic representation of candidate bacterial phylum KSB3 points to enhanced environmental sensing as a trigger of wastewater bulking.</title>
        <authorList>
            <person name="Sekiguchi Y."/>
            <person name="Ohashi A."/>
            <person name="Parks D.H."/>
            <person name="Yamauchi T."/>
            <person name="Tyson G.W."/>
            <person name="Hugenholtz P."/>
        </authorList>
    </citation>
    <scope>NUCLEOTIDE SEQUENCE [LARGE SCALE GENOMIC DNA]</scope>
</reference>
<evidence type="ECO:0000313" key="3">
    <source>
        <dbReference type="Proteomes" id="UP000030700"/>
    </source>
</evidence>
<protein>
    <submittedName>
        <fullName evidence="2">Uncharacterized protein</fullName>
    </submittedName>
</protein>
<keyword evidence="1" id="KW-0812">Transmembrane</keyword>
<keyword evidence="1" id="KW-0472">Membrane</keyword>
<accession>A0A0S6VSG6</accession>
<keyword evidence="1" id="KW-1133">Transmembrane helix</keyword>
<evidence type="ECO:0000313" key="2">
    <source>
        <dbReference type="EMBL" id="GAK50394.1"/>
    </source>
</evidence>
<dbReference type="AlphaFoldDB" id="A0A0S6VSG6"/>
<name>A0A0S6VSG6_9BACT</name>
<dbReference type="EMBL" id="DF820456">
    <property type="protein sequence ID" value="GAK50394.1"/>
    <property type="molecule type" value="Genomic_DNA"/>
</dbReference>
<gene>
    <name evidence="2" type="ORF">U14_01625</name>
</gene>
<sequence>MQRTVFAHPKVVITHRVLIACILILSPLVVGFFFDILEQIDIIAIRKLTTREENGTTLLDAVVTIRNKSGKTIKLQQGEFAFAVLDVNGQDIPLGRASLEEIVLNAPASAENLDDSEVSFTMNLGTPDRVQRLYDSLISSAQLNLLEPTSTLSLHFSAHFRLAIQAGQAWNYSNWIDLEWTIAPEVERTTLFGFLQAISQGKFHAPFQNQTTTQQQP</sequence>
<dbReference type="Proteomes" id="UP000030700">
    <property type="component" value="Unassembled WGS sequence"/>
</dbReference>
<proteinExistence type="predicted"/>
<organism evidence="2">
    <name type="scientific">Candidatus Moduliflexus flocculans</name>
    <dbReference type="NCBI Taxonomy" id="1499966"/>
    <lineage>
        <taxon>Bacteria</taxon>
        <taxon>Candidatus Moduliflexota</taxon>
        <taxon>Candidatus Moduliflexia</taxon>
        <taxon>Candidatus Moduliflexales</taxon>
        <taxon>Candidatus Moduliflexaceae</taxon>
    </lineage>
</organism>